<keyword evidence="2" id="KW-1185">Reference proteome</keyword>
<gene>
    <name evidence="1" type="ORF">IIQ43_18195</name>
</gene>
<sequence length="90" mass="11196">MKLEDFLVEHQDLIEKLSAIEHERWAHWQRYVHSNCIENYDGSLTIPRELVKKWEYQMNTEYKYLSEEEKDSDREQVMRYLPLLFPIYKK</sequence>
<evidence type="ECO:0000313" key="1">
    <source>
        <dbReference type="EMBL" id="MBE2166454.1"/>
    </source>
</evidence>
<accession>A0ABR9NNZ3</accession>
<proteinExistence type="predicted"/>
<evidence type="ECO:0000313" key="2">
    <source>
        <dbReference type="Proteomes" id="UP000619170"/>
    </source>
</evidence>
<protein>
    <submittedName>
        <fullName evidence="1">Uncharacterized protein</fullName>
    </submittedName>
</protein>
<reference evidence="2" key="1">
    <citation type="submission" date="2023-07" db="EMBL/GenBank/DDBJ databases">
        <title>Acinetobacter oleivorans assembled AC1583.</title>
        <authorList>
            <person name="Yeo C.C."/>
        </authorList>
    </citation>
    <scope>NUCLEOTIDE SEQUENCE [LARGE SCALE GENOMIC DNA]</scope>
    <source>
        <strain evidence="2">AC1583</strain>
    </source>
</reference>
<organism evidence="1 2">
    <name type="scientific">Acinetobacter oleivorans</name>
    <dbReference type="NCBI Taxonomy" id="1148157"/>
    <lineage>
        <taxon>Bacteria</taxon>
        <taxon>Pseudomonadati</taxon>
        <taxon>Pseudomonadota</taxon>
        <taxon>Gammaproteobacteria</taxon>
        <taxon>Moraxellales</taxon>
        <taxon>Moraxellaceae</taxon>
        <taxon>Acinetobacter</taxon>
    </lineage>
</organism>
<comment type="caution">
    <text evidence="1">The sequence shown here is derived from an EMBL/GenBank/DDBJ whole genome shotgun (WGS) entry which is preliminary data.</text>
</comment>
<dbReference type="Proteomes" id="UP000619170">
    <property type="component" value="Unassembled WGS sequence"/>
</dbReference>
<name>A0ABR9NNZ3_9GAMM</name>
<dbReference type="RefSeq" id="WP_192835115.1">
    <property type="nucleotide sequence ID" value="NZ_JADAZL010000013.1"/>
</dbReference>
<dbReference type="EMBL" id="JADAZL010000013">
    <property type="protein sequence ID" value="MBE2166454.1"/>
    <property type="molecule type" value="Genomic_DNA"/>
</dbReference>